<evidence type="ECO:0008006" key="4">
    <source>
        <dbReference type="Google" id="ProtNLM"/>
    </source>
</evidence>
<dbReference type="EMBL" id="JBHSFV010000020">
    <property type="protein sequence ID" value="MFC4636450.1"/>
    <property type="molecule type" value="Genomic_DNA"/>
</dbReference>
<reference evidence="3" key="1">
    <citation type="journal article" date="2019" name="Int. J. Syst. Evol. Microbiol.">
        <title>The Global Catalogue of Microorganisms (GCM) 10K type strain sequencing project: providing services to taxonomists for standard genome sequencing and annotation.</title>
        <authorList>
            <consortium name="The Broad Institute Genomics Platform"/>
            <consortium name="The Broad Institute Genome Sequencing Center for Infectious Disease"/>
            <person name="Wu L."/>
            <person name="Ma J."/>
        </authorList>
    </citation>
    <scope>NUCLEOTIDE SEQUENCE [LARGE SCALE GENOMIC DNA]</scope>
    <source>
        <strain evidence="3">YJ-61-S</strain>
    </source>
</reference>
<dbReference type="RefSeq" id="WP_379982657.1">
    <property type="nucleotide sequence ID" value="NZ_JBHSFV010000020.1"/>
</dbReference>
<feature type="signal peptide" evidence="1">
    <location>
        <begin position="1"/>
        <end position="23"/>
    </location>
</feature>
<keyword evidence="3" id="KW-1185">Reference proteome</keyword>
<evidence type="ECO:0000313" key="3">
    <source>
        <dbReference type="Proteomes" id="UP001596043"/>
    </source>
</evidence>
<gene>
    <name evidence="2" type="ORF">ACFO3O_21260</name>
</gene>
<comment type="caution">
    <text evidence="2">The sequence shown here is derived from an EMBL/GenBank/DDBJ whole genome shotgun (WGS) entry which is preliminary data.</text>
</comment>
<organism evidence="2 3">
    <name type="scientific">Dokdonia ponticola</name>
    <dbReference type="NCBI Taxonomy" id="2041041"/>
    <lineage>
        <taxon>Bacteria</taxon>
        <taxon>Pseudomonadati</taxon>
        <taxon>Bacteroidota</taxon>
        <taxon>Flavobacteriia</taxon>
        <taxon>Flavobacteriales</taxon>
        <taxon>Flavobacteriaceae</taxon>
        <taxon>Dokdonia</taxon>
    </lineage>
</organism>
<evidence type="ECO:0000313" key="2">
    <source>
        <dbReference type="EMBL" id="MFC4636450.1"/>
    </source>
</evidence>
<accession>A0ABV9I2U9</accession>
<dbReference type="Proteomes" id="UP001596043">
    <property type="component" value="Unassembled WGS sequence"/>
</dbReference>
<sequence length="1215" mass="135483">MNRTFFIRTLLLVFLISIYPLNAQDGGGGSFNYANELSQRAGIPQSPEAAAFGRYGDVAVNMYSGTPNIAVPIYTHKGREFDLSMGLTYDASGIRVNQLPTPVGLGWNFDVGGRISRVVNGLPDDYFSATSIANYKSWYDGIVRSNMMTYSDISYSFGDAFGGSKTYPSEQAAKNYIEFLDKLHKQEYDTQPDMFMVNAPGLSETFVFDLTSQTPYALNNPNTIIQVVSGNLTLTNAGGVTTFKVITDNGTQYFFDAVEQTETTKDNDTESHFQNSARVRFTSSWYLTKIISPLGKDTYEFEYIPYVDYRNTGISNVMTEKTTIITGPPEDNTSQYSRANTSTRFFDRKTINKIIHNDKVIVRVDATPQFDGGPDVAITSISTYADGDTNTGFGLLKNYQLEYSYFKTSTSVPINTTQELNLRLKLDRVIVKDDNLQEVYDYTFDYIDPFLMPSLSSLNQDYLGYYNGNVNNSSLIPGSSLNNNAGDNAYRGANFIFAKKGLLNKITYPTGGHTIFEYEQAQLRYPEVNEQTQTINKINLIHSPSSLPPYNANQCNMQNNSTAITANVTTQSFEIANGEDGTHFLEYSKSGTPNTTSLFSVPRQAVLIKKEDPTITYTWSDVFDSNCEILINPSFLIWEATNEIGIQNVSFSLGVGHYQVLIPVYDTGFSKMITIDGPDPIQVTTYVEEPKAGIRVKRIKDYIDATTLVKQKEYTYNHTVQISNPIFEYITSEKRHPDTDLSDPSPAPEDYQLLHVMAQPINGDIEHIVGKSVTEHIIDINDPSNSLSKSYSFNTPNSSQAVYGKGNYQLVVSGTGGYFSSSHYSKLPSFGSVKSESTTTSQSSSEFSSPRLHYQTFGLAVAPIGSNSVLYPTVAPNPNTNQGGWKIIMAPAKFVTTIGGPPTPVTPDECNGEENCRPELARLKLHKTNVYGYHGGEVSQTTTTVDGVITSTEYTYTEGDTRYPKTMITSATSSPTQKTVYTYPFEVLEVTSVDPNEEECYVIINGTIIYICDQSGNPNGTYTYPQLVNANMINQPVLIQQYDGIGSAEKLTSRVLTEYQGLLPQTIFTSKTVDEDFEPRMSFEQYENNNLIQARQEDGTPVSFIWGYNNRYVVAKISNIDYNSIPPTLITAIKNNSDNLNQSALLTSLETLQNDAALANSMMTYYTYIPNIGVTTMTNETGYRMQYFYDDLQRLERVEDQQGNVLSQNEYNYKN</sequence>
<keyword evidence="1" id="KW-0732">Signal</keyword>
<name>A0ABV9I2U9_9FLAO</name>
<evidence type="ECO:0000256" key="1">
    <source>
        <dbReference type="SAM" id="SignalP"/>
    </source>
</evidence>
<feature type="chain" id="PRO_5046045658" description="YD repeat-containing protein" evidence="1">
    <location>
        <begin position="24"/>
        <end position="1215"/>
    </location>
</feature>
<proteinExistence type="predicted"/>
<protein>
    <recommendedName>
        <fullName evidence="4">YD repeat-containing protein</fullName>
    </recommendedName>
</protein>